<comment type="function">
    <text evidence="17">Lysosomal dipeptide uniporter that selectively exports lysine, arginine or histidine-containing dipeptides with a net positive charge from the lysosome lumen into the cytosol. Could play a role in a specific type of protein O-glycosylation indirectly regulating macrophages migration and tissue invasion. Also essential for liver homeostasis.</text>
</comment>
<dbReference type="PANTHER" id="PTHR23512">
    <property type="entry name" value="MAJOR FACILITATOR SUPERFAMILY DOMAIN-CONTAINING PROTEIN 1"/>
    <property type="match status" value="1"/>
</dbReference>
<evidence type="ECO:0000256" key="5">
    <source>
        <dbReference type="ARBA" id="ARBA00044884"/>
    </source>
</evidence>
<evidence type="ECO:0000256" key="4">
    <source>
        <dbReference type="ARBA" id="ARBA00044881"/>
    </source>
</evidence>
<dbReference type="GO" id="GO:0016020">
    <property type="term" value="C:membrane"/>
    <property type="evidence" value="ECO:0007669"/>
    <property type="project" value="UniProtKB-SubCell"/>
</dbReference>
<comment type="catalytic activity">
    <reaction evidence="3">
        <text>L-histidyl-glycine(out) = L-histidyl-glycine(in)</text>
        <dbReference type="Rhea" id="RHEA:79395"/>
        <dbReference type="ChEBI" id="CHEBI:229957"/>
    </reaction>
</comment>
<dbReference type="InterPro" id="IPR036259">
    <property type="entry name" value="MFS_trans_sf"/>
</dbReference>
<sequence>MEQIKLTTISARHSEEEDSDEESASLPPSLSTLTVSENSETIDDKEWLLKNKHISAKGFSRRSGEHAEEDLCQASGSRRGNLKYDNSENITKMWAMACACTFGVGSHFASHIIGPMKGILMETQNLIMVILLARYLLKKQLDLTNTQFSLLIASITLCNTVIPIVSGLLVAKFGTTRSSLVITSIILLGMMIFTAASWDGKVGFMIVGFIVFGMGLAPLTIVQETIIASFVATVLAVPLSLMEPFTYRTPFIVATITCAMSWIMNIVYVFLLNHADNKKNHRKEGIAMHSVVEKKTCSNIIKHRFDTTDMLAAWDSSIILLLPVILYPFLGLFLDKYGFRLWILIFGSAGISITYLLLLLPPHMIHPFPPLFLFAVAFTAVPLTMVTLIPLLTKHVSTGLGLLKSVDNIGATLCQTFAGLLLDEHVRRKKYIIDDKGIEYGHENDDLVALRMFAILGSILFLVSLIFWWMDKTYKRGILNTKYEGDYNHDHDNTNSNNYGQLRNEEDDEVIGMEMICMEDETPFVKVEYNEKRKRTIVYMCILCLILIICWTVFGVVAFEKAGKSALSE</sequence>
<evidence type="ECO:0000256" key="12">
    <source>
        <dbReference type="ARBA" id="ARBA00044912"/>
    </source>
</evidence>
<feature type="compositionally biased region" description="Low complexity" evidence="19">
    <location>
        <begin position="24"/>
        <end position="37"/>
    </location>
</feature>
<comment type="catalytic activity">
    <reaction evidence="8">
        <text>L-aspartyl-L-lysine(out) = L-aspartyl-L-lysine(in)</text>
        <dbReference type="Rhea" id="RHEA:79411"/>
        <dbReference type="ChEBI" id="CHEBI:229953"/>
    </reaction>
</comment>
<evidence type="ECO:0000256" key="15">
    <source>
        <dbReference type="ARBA" id="ARBA00044985"/>
    </source>
</evidence>
<feature type="transmembrane region" description="Helical" evidence="20">
    <location>
        <begin position="448"/>
        <end position="470"/>
    </location>
</feature>
<feature type="transmembrane region" description="Helical" evidence="20">
    <location>
        <begin position="178"/>
        <end position="196"/>
    </location>
</feature>
<evidence type="ECO:0000256" key="6">
    <source>
        <dbReference type="ARBA" id="ARBA00044891"/>
    </source>
</evidence>
<gene>
    <name evidence="21" type="ORF">FWILDA_LOCUS4622</name>
</gene>
<comment type="subcellular location">
    <subcellularLocation>
        <location evidence="1">Membrane</location>
        <topology evidence="1">Multi-pass membrane protein</topology>
    </subcellularLocation>
</comment>
<evidence type="ECO:0000256" key="1">
    <source>
        <dbReference type="ARBA" id="ARBA00004141"/>
    </source>
</evidence>
<dbReference type="OrthoDB" id="424834at2759"/>
<evidence type="ECO:0000256" key="19">
    <source>
        <dbReference type="SAM" id="MobiDB-lite"/>
    </source>
</evidence>
<feature type="transmembrane region" description="Helical" evidence="20">
    <location>
        <begin position="202"/>
        <end position="219"/>
    </location>
</feature>
<evidence type="ECO:0000256" key="3">
    <source>
        <dbReference type="ARBA" id="ARBA00044878"/>
    </source>
</evidence>
<dbReference type="Gene3D" id="1.20.1250.20">
    <property type="entry name" value="MFS general substrate transporter like domains"/>
    <property type="match status" value="2"/>
</dbReference>
<evidence type="ECO:0000256" key="2">
    <source>
        <dbReference type="ARBA" id="ARBA00044876"/>
    </source>
</evidence>
<feature type="transmembrane region" description="Helical" evidence="20">
    <location>
        <begin position="311"/>
        <end position="333"/>
    </location>
</feature>
<evidence type="ECO:0000256" key="11">
    <source>
        <dbReference type="ARBA" id="ARBA00044903"/>
    </source>
</evidence>
<dbReference type="AlphaFoldDB" id="A0A9W4SJG7"/>
<feature type="transmembrane region" description="Helical" evidence="20">
    <location>
        <begin position="536"/>
        <end position="559"/>
    </location>
</feature>
<evidence type="ECO:0000256" key="9">
    <source>
        <dbReference type="ARBA" id="ARBA00044899"/>
    </source>
</evidence>
<proteinExistence type="predicted"/>
<comment type="catalytic activity">
    <reaction evidence="14">
        <text>L-lysyl-glycine(out) = L-lysyl-glycine(in)</text>
        <dbReference type="Rhea" id="RHEA:79407"/>
        <dbReference type="ChEBI" id="CHEBI:191202"/>
    </reaction>
</comment>
<comment type="catalytic activity">
    <reaction evidence="9">
        <text>L-arginyl-L-alpha-amino acid(out) = L-arginyl-L-alpha-amino acid(in)</text>
        <dbReference type="Rhea" id="RHEA:79371"/>
        <dbReference type="ChEBI" id="CHEBI:84315"/>
    </reaction>
</comment>
<evidence type="ECO:0000256" key="16">
    <source>
        <dbReference type="ARBA" id="ARBA00045018"/>
    </source>
</evidence>
<evidence type="ECO:0000313" key="22">
    <source>
        <dbReference type="Proteomes" id="UP001153678"/>
    </source>
</evidence>
<feature type="transmembrane region" description="Helical" evidence="20">
    <location>
        <begin position="251"/>
        <end position="272"/>
    </location>
</feature>
<feature type="transmembrane region" description="Helical" evidence="20">
    <location>
        <begin position="226"/>
        <end position="245"/>
    </location>
</feature>
<feature type="transmembrane region" description="Helical" evidence="20">
    <location>
        <begin position="371"/>
        <end position="392"/>
    </location>
</feature>
<evidence type="ECO:0000256" key="10">
    <source>
        <dbReference type="ARBA" id="ARBA00044900"/>
    </source>
</evidence>
<feature type="transmembrane region" description="Helical" evidence="20">
    <location>
        <begin position="339"/>
        <end position="359"/>
    </location>
</feature>
<dbReference type="GO" id="GO:0022857">
    <property type="term" value="F:transmembrane transporter activity"/>
    <property type="evidence" value="ECO:0007669"/>
    <property type="project" value="InterPro"/>
</dbReference>
<evidence type="ECO:0000313" key="21">
    <source>
        <dbReference type="EMBL" id="CAI2170515.1"/>
    </source>
</evidence>
<organism evidence="21 22">
    <name type="scientific">Funneliformis geosporum</name>
    <dbReference type="NCBI Taxonomy" id="1117311"/>
    <lineage>
        <taxon>Eukaryota</taxon>
        <taxon>Fungi</taxon>
        <taxon>Fungi incertae sedis</taxon>
        <taxon>Mucoromycota</taxon>
        <taxon>Glomeromycotina</taxon>
        <taxon>Glomeromycetes</taxon>
        <taxon>Glomerales</taxon>
        <taxon>Glomeraceae</taxon>
        <taxon>Funneliformis</taxon>
    </lineage>
</organism>
<evidence type="ECO:0000256" key="8">
    <source>
        <dbReference type="ARBA" id="ARBA00044898"/>
    </source>
</evidence>
<dbReference type="SUPFAM" id="SSF103473">
    <property type="entry name" value="MFS general substrate transporter"/>
    <property type="match status" value="1"/>
</dbReference>
<dbReference type="InterPro" id="IPR011701">
    <property type="entry name" value="MFS"/>
</dbReference>
<dbReference type="PANTHER" id="PTHR23512:SF12">
    <property type="entry name" value="TRANSPORTER, PUTATIVE (AFU_ORTHOLOGUE AFUA_4G00260)-RELATED"/>
    <property type="match status" value="1"/>
</dbReference>
<comment type="catalytic activity">
    <reaction evidence="6">
        <text>L-lysyl-L-alpha-amino acid(out) = L-lysyl-L-alpha-amino acid(in)</text>
        <dbReference type="Rhea" id="RHEA:79387"/>
        <dbReference type="ChEBI" id="CHEBI:229965"/>
    </reaction>
</comment>
<evidence type="ECO:0000256" key="17">
    <source>
        <dbReference type="ARBA" id="ARBA00045709"/>
    </source>
</evidence>
<reference evidence="21" key="1">
    <citation type="submission" date="2022-08" db="EMBL/GenBank/DDBJ databases">
        <authorList>
            <person name="Kallberg Y."/>
            <person name="Tangrot J."/>
            <person name="Rosling A."/>
        </authorList>
    </citation>
    <scope>NUCLEOTIDE SEQUENCE</scope>
    <source>
        <strain evidence="21">Wild A</strain>
    </source>
</reference>
<comment type="catalytic activity">
    <reaction evidence="13">
        <text>L-alanyl-L-lysine(out) = L-alanyl-L-lysine(in)</text>
        <dbReference type="Rhea" id="RHEA:79415"/>
        <dbReference type="ChEBI" id="CHEBI:192470"/>
    </reaction>
</comment>
<comment type="caution">
    <text evidence="21">The sequence shown here is derived from an EMBL/GenBank/DDBJ whole genome shotgun (WGS) entry which is preliminary data.</text>
</comment>
<evidence type="ECO:0000256" key="18">
    <source>
        <dbReference type="ARBA" id="ARBA00046376"/>
    </source>
</evidence>
<comment type="catalytic activity">
    <reaction evidence="4">
        <text>L-alpha-aminoacyl-L-arginine(out) = L-alpha-aminoacyl-L-arginine(in)</text>
        <dbReference type="Rhea" id="RHEA:79367"/>
        <dbReference type="ChEBI" id="CHEBI:229968"/>
    </reaction>
</comment>
<comment type="catalytic activity">
    <reaction evidence="12">
        <text>L-histidyl-L-alpha-amino acid(out) = L-histidyl-L-alpha-amino acid(in)</text>
        <dbReference type="Rhea" id="RHEA:79379"/>
        <dbReference type="ChEBI" id="CHEBI:229964"/>
    </reaction>
</comment>
<comment type="catalytic activity">
    <reaction evidence="10">
        <text>L-lysyl-L-lysine(out) = L-lysyl-L-lysine(in)</text>
        <dbReference type="Rhea" id="RHEA:79403"/>
        <dbReference type="ChEBI" id="CHEBI:229956"/>
    </reaction>
</comment>
<protein>
    <recommendedName>
        <fullName evidence="15">Lysosomal dipeptide transporter MFSD1</fullName>
    </recommendedName>
    <alternativeName>
        <fullName evidence="16">Major facilitator superfamily domain-containing protein 1</fullName>
    </alternativeName>
</protein>
<keyword evidence="22" id="KW-1185">Reference proteome</keyword>
<dbReference type="EMBL" id="CAMKVN010000708">
    <property type="protein sequence ID" value="CAI2170515.1"/>
    <property type="molecule type" value="Genomic_DNA"/>
</dbReference>
<evidence type="ECO:0000256" key="14">
    <source>
        <dbReference type="ARBA" id="ARBA00044924"/>
    </source>
</evidence>
<dbReference type="Proteomes" id="UP001153678">
    <property type="component" value="Unassembled WGS sequence"/>
</dbReference>
<dbReference type="InterPro" id="IPR052187">
    <property type="entry name" value="MFSD1"/>
</dbReference>
<keyword evidence="20" id="KW-0472">Membrane</keyword>
<feature type="region of interest" description="Disordered" evidence="19">
    <location>
        <begin position="1"/>
        <end position="37"/>
    </location>
</feature>
<feature type="compositionally biased region" description="Polar residues" evidence="19">
    <location>
        <begin position="1"/>
        <end position="11"/>
    </location>
</feature>
<comment type="catalytic activity">
    <reaction evidence="5">
        <text>L-alpha-aminoacyl-L-histidine(out) = L-alpha-aminoacyl-L-histidine(in)</text>
        <dbReference type="Rhea" id="RHEA:79375"/>
        <dbReference type="ChEBI" id="CHEBI:229967"/>
    </reaction>
</comment>
<keyword evidence="20" id="KW-1133">Transmembrane helix</keyword>
<evidence type="ECO:0000256" key="20">
    <source>
        <dbReference type="SAM" id="Phobius"/>
    </source>
</evidence>
<accession>A0A9W4SJG7</accession>
<comment type="subunit">
    <text evidence="18">Homodimer. Interacts with lysosomal protein GLMP (via lumenal domain); the interaction starts while both proteins are still in the endoplasmic reticulum and is required for stabilization of MFSD1 in lysosomes but has no direct effect on its targeting to lysosomes or transporter activity.</text>
</comment>
<evidence type="ECO:0000256" key="7">
    <source>
        <dbReference type="ARBA" id="ARBA00044893"/>
    </source>
</evidence>
<comment type="catalytic activity">
    <reaction evidence="2">
        <text>L-lysyl-L-alanine(out) = L-lysyl-L-alanine(in)</text>
        <dbReference type="Rhea" id="RHEA:79399"/>
        <dbReference type="ChEBI" id="CHEBI:229954"/>
    </reaction>
</comment>
<feature type="transmembrane region" description="Helical" evidence="20">
    <location>
        <begin position="149"/>
        <end position="171"/>
    </location>
</feature>
<evidence type="ECO:0000256" key="13">
    <source>
        <dbReference type="ARBA" id="ARBA00044919"/>
    </source>
</evidence>
<comment type="catalytic activity">
    <reaction evidence="7">
        <text>L-alpha-aminoacyl-L-lysine(out) = L-alpha-aminoacyl-L-lysine(in)</text>
        <dbReference type="Rhea" id="RHEA:79383"/>
        <dbReference type="ChEBI" id="CHEBI:229966"/>
    </reaction>
</comment>
<name>A0A9W4SJG7_9GLOM</name>
<comment type="catalytic activity">
    <reaction evidence="11">
        <text>L-arginyl-glycine(out) = L-arginyl-glycine(in)</text>
        <dbReference type="Rhea" id="RHEA:79391"/>
        <dbReference type="ChEBI" id="CHEBI:229955"/>
    </reaction>
</comment>
<dbReference type="Pfam" id="PF07690">
    <property type="entry name" value="MFS_1"/>
    <property type="match status" value="1"/>
</dbReference>
<keyword evidence="20" id="KW-0812">Transmembrane</keyword>